<evidence type="ECO:0000313" key="1">
    <source>
        <dbReference type="EMBL" id="KAH8696386.1"/>
    </source>
</evidence>
<comment type="caution">
    <text evidence="1">The sequence shown here is derived from an EMBL/GenBank/DDBJ whole genome shotgun (WGS) entry which is preliminary data.</text>
</comment>
<keyword evidence="2" id="KW-1185">Reference proteome</keyword>
<dbReference type="AlphaFoldDB" id="A0AAD4KTR0"/>
<evidence type="ECO:0000313" key="2">
    <source>
        <dbReference type="Proteomes" id="UP001201262"/>
    </source>
</evidence>
<protein>
    <submittedName>
        <fullName evidence="1">Uncharacterized protein</fullName>
    </submittedName>
</protein>
<reference evidence="1" key="1">
    <citation type="submission" date="2021-12" db="EMBL/GenBank/DDBJ databases">
        <title>Convergent genome expansion in fungi linked to evolution of root-endophyte symbiosis.</title>
        <authorList>
            <consortium name="DOE Joint Genome Institute"/>
            <person name="Ke Y.-H."/>
            <person name="Bonito G."/>
            <person name="Liao H.-L."/>
            <person name="Looney B."/>
            <person name="Rojas-Flechas A."/>
            <person name="Nash J."/>
            <person name="Hameed K."/>
            <person name="Schadt C."/>
            <person name="Martin F."/>
            <person name="Crous P.W."/>
            <person name="Miettinen O."/>
            <person name="Magnuson J.K."/>
            <person name="Labbe J."/>
            <person name="Jacobson D."/>
            <person name="Doktycz M.J."/>
            <person name="Veneault-Fourrey C."/>
            <person name="Kuo A."/>
            <person name="Mondo S."/>
            <person name="Calhoun S."/>
            <person name="Riley R."/>
            <person name="Ohm R."/>
            <person name="LaButti K."/>
            <person name="Andreopoulos B."/>
            <person name="Pangilinan J."/>
            <person name="Nolan M."/>
            <person name="Tritt A."/>
            <person name="Clum A."/>
            <person name="Lipzen A."/>
            <person name="Daum C."/>
            <person name="Barry K."/>
            <person name="Grigoriev I.V."/>
            <person name="Vilgalys R."/>
        </authorList>
    </citation>
    <scope>NUCLEOTIDE SEQUENCE</scope>
    <source>
        <strain evidence="1">PMI_201</strain>
    </source>
</reference>
<gene>
    <name evidence="1" type="ORF">BGW36DRAFT_380854</name>
</gene>
<name>A0AAD4KTR0_9EURO</name>
<proteinExistence type="predicted"/>
<dbReference type="Proteomes" id="UP001201262">
    <property type="component" value="Unassembled WGS sequence"/>
</dbReference>
<dbReference type="RefSeq" id="XP_046071323.1">
    <property type="nucleotide sequence ID" value="XM_046216370.1"/>
</dbReference>
<dbReference type="EMBL" id="JAJTJA010000007">
    <property type="protein sequence ID" value="KAH8696386.1"/>
    <property type="molecule type" value="Genomic_DNA"/>
</dbReference>
<organism evidence="1 2">
    <name type="scientific">Talaromyces proteolyticus</name>
    <dbReference type="NCBI Taxonomy" id="1131652"/>
    <lineage>
        <taxon>Eukaryota</taxon>
        <taxon>Fungi</taxon>
        <taxon>Dikarya</taxon>
        <taxon>Ascomycota</taxon>
        <taxon>Pezizomycotina</taxon>
        <taxon>Eurotiomycetes</taxon>
        <taxon>Eurotiomycetidae</taxon>
        <taxon>Eurotiales</taxon>
        <taxon>Trichocomaceae</taxon>
        <taxon>Talaromyces</taxon>
        <taxon>Talaromyces sect. Bacilispori</taxon>
    </lineage>
</organism>
<dbReference type="GeneID" id="70246657"/>
<accession>A0AAD4KTR0</accession>
<sequence>MILYREIQKRDPNVAELLLLLACFDHRDIWYELAKSGSHRQHTPPWFDKAISKPLAFKISMRALIGFSLIETNQ</sequence>